<dbReference type="OrthoDB" id="4935013at2759"/>
<name>A0A179FVT7_METCM</name>
<reference evidence="4 5" key="1">
    <citation type="journal article" date="2016" name="PLoS Pathog.">
        <title>Biosynthesis of antibiotic leucinostatins in bio-control fungus Purpureocillium lilacinum and their inhibition on phytophthora revealed by genome mining.</title>
        <authorList>
            <person name="Wang G."/>
            <person name="Liu Z."/>
            <person name="Lin R."/>
            <person name="Li E."/>
            <person name="Mao Z."/>
            <person name="Ling J."/>
            <person name="Yang Y."/>
            <person name="Yin W.B."/>
            <person name="Xie B."/>
        </authorList>
    </citation>
    <scope>NUCLEOTIDE SEQUENCE [LARGE SCALE GENOMIC DNA]</scope>
    <source>
        <strain evidence="4">170</strain>
    </source>
</reference>
<dbReference type="PANTHER" id="PTHR10622">
    <property type="entry name" value="HET DOMAIN-CONTAINING PROTEIN"/>
    <property type="match status" value="1"/>
</dbReference>
<evidence type="ECO:0000256" key="1">
    <source>
        <dbReference type="SAM" id="MobiDB-lite"/>
    </source>
</evidence>
<sequence length="660" mass="75371">MRLINTKTYQLFEEDELLKGGTSFPRYVILSHTWLPSTNSHPAEVTYEDMRTSSTVPLQRRSKESGWSKLQNYCQRARADGFEWAWMDTCCIDKSNAAETQQAINAMFRWYRNAYLCYAYLVDFELPPTANAQAFDEESCGSVWFTRGWTLQELLAPREVVFLNRNWESLGTRGDLSDRLFAVTGIGYENLTRFEPRDLTRASIAAKLSWASQRQTTYEEDEVYCLFGIFGVSLALMYGEGREAAFRRFQEELIQQFDDDSIFAWTAPSPAHTRRSLPSLEWPPIAVQEANPDEAYWSPSASLPVLAKYITWFRDSFSVKYSPSCENNHASQVRGPSSMGTFSHDPVGGFSMMNGRLSISRHIFNCQRLDDIFILQLNCWVNSGPPFRIGVPIWLRDNSRVAWPLLGLLQSRPPRPLAWRTFQPDHTDEFYIFTSNTGFLKRLILDCTGPQLSIQPDLSRQQPLFLRWQDSESVVCSYTKFIRAPPITYHLRPKSTMLSSGTAIHSTPVFHFRIEPGDMLEVALTLELVDSDGYHFMLVASISSEGLERIWRNPVNNIPEPVATAEGHQPQCTHEKLVWRLRDTDIHVRIQPCSPALFTTSPEAVKAYVLKVEIENIEAMRFTGHTSRARDWKRDMGHTHLVNGPRAPPATPASSVTSSQ</sequence>
<feature type="domain" description="Heterokaryon incompatibility" evidence="2">
    <location>
        <begin position="27"/>
        <end position="121"/>
    </location>
</feature>
<feature type="region of interest" description="Disordered" evidence="1">
    <location>
        <begin position="638"/>
        <end position="660"/>
    </location>
</feature>
<dbReference type="KEGG" id="pchm:VFPPC_02349"/>
<dbReference type="Pfam" id="PF06985">
    <property type="entry name" value="HET"/>
    <property type="match status" value="1"/>
</dbReference>
<dbReference type="Proteomes" id="UP000078397">
    <property type="component" value="Unassembled WGS sequence"/>
</dbReference>
<accession>A0A179FVT7</accession>
<evidence type="ECO:0000259" key="2">
    <source>
        <dbReference type="Pfam" id="PF06985"/>
    </source>
</evidence>
<feature type="domain" description="DUF8212" evidence="3">
    <location>
        <begin position="245"/>
        <end position="274"/>
    </location>
</feature>
<organism evidence="4 5">
    <name type="scientific">Pochonia chlamydosporia 170</name>
    <dbReference type="NCBI Taxonomy" id="1380566"/>
    <lineage>
        <taxon>Eukaryota</taxon>
        <taxon>Fungi</taxon>
        <taxon>Dikarya</taxon>
        <taxon>Ascomycota</taxon>
        <taxon>Pezizomycotina</taxon>
        <taxon>Sordariomycetes</taxon>
        <taxon>Hypocreomycetidae</taxon>
        <taxon>Hypocreales</taxon>
        <taxon>Clavicipitaceae</taxon>
        <taxon>Pochonia</taxon>
    </lineage>
</organism>
<proteinExistence type="predicted"/>
<dbReference type="Pfam" id="PF26640">
    <property type="entry name" value="DUF8212"/>
    <property type="match status" value="1"/>
</dbReference>
<dbReference type="PANTHER" id="PTHR10622:SF10">
    <property type="entry name" value="HET DOMAIN-CONTAINING PROTEIN"/>
    <property type="match status" value="1"/>
</dbReference>
<dbReference type="RefSeq" id="XP_018146303.1">
    <property type="nucleotide sequence ID" value="XM_018282015.1"/>
</dbReference>
<dbReference type="GeneID" id="28846009"/>
<gene>
    <name evidence="4" type="ORF">VFPPC_02349</name>
</gene>
<protein>
    <submittedName>
        <fullName evidence="4">HET domain-containing protein</fullName>
    </submittedName>
</protein>
<comment type="caution">
    <text evidence="4">The sequence shown here is derived from an EMBL/GenBank/DDBJ whole genome shotgun (WGS) entry which is preliminary data.</text>
</comment>
<keyword evidence="5" id="KW-1185">Reference proteome</keyword>
<dbReference type="InterPro" id="IPR058525">
    <property type="entry name" value="DUF8212"/>
</dbReference>
<dbReference type="EMBL" id="LSBJ02000002">
    <property type="protein sequence ID" value="OAQ69766.1"/>
    <property type="molecule type" value="Genomic_DNA"/>
</dbReference>
<evidence type="ECO:0000313" key="5">
    <source>
        <dbReference type="Proteomes" id="UP000078397"/>
    </source>
</evidence>
<dbReference type="InterPro" id="IPR010730">
    <property type="entry name" value="HET"/>
</dbReference>
<evidence type="ECO:0000313" key="4">
    <source>
        <dbReference type="EMBL" id="OAQ69766.1"/>
    </source>
</evidence>
<dbReference type="STRING" id="1380566.A0A179FVT7"/>
<evidence type="ECO:0000259" key="3">
    <source>
        <dbReference type="Pfam" id="PF26640"/>
    </source>
</evidence>
<dbReference type="AlphaFoldDB" id="A0A179FVT7"/>